<sequence length="55" mass="6218">LELEAIDADLKLFAEKGLGFVIRNSENPKDLCELKCGNRSEAKMMEKSLKICVEF</sequence>
<feature type="non-terminal residue" evidence="1">
    <location>
        <position position="1"/>
    </location>
</feature>
<evidence type="ECO:0000313" key="2">
    <source>
        <dbReference type="Proteomes" id="UP000265520"/>
    </source>
</evidence>
<proteinExistence type="predicted"/>
<dbReference type="Proteomes" id="UP000265520">
    <property type="component" value="Unassembled WGS sequence"/>
</dbReference>
<accession>A0A392TMI0</accession>
<dbReference type="AlphaFoldDB" id="A0A392TMI0"/>
<dbReference type="EMBL" id="LXQA010617826">
    <property type="protein sequence ID" value="MCI62381.1"/>
    <property type="molecule type" value="Genomic_DNA"/>
</dbReference>
<reference evidence="1 2" key="1">
    <citation type="journal article" date="2018" name="Front. Plant Sci.">
        <title>Red Clover (Trifolium pratense) and Zigzag Clover (T. medium) - A Picture of Genomic Similarities and Differences.</title>
        <authorList>
            <person name="Dluhosova J."/>
            <person name="Istvanek J."/>
            <person name="Nedelnik J."/>
            <person name="Repkova J."/>
        </authorList>
    </citation>
    <scope>NUCLEOTIDE SEQUENCE [LARGE SCALE GENOMIC DNA]</scope>
    <source>
        <strain evidence="2">cv. 10/8</strain>
        <tissue evidence="1">Leaf</tissue>
    </source>
</reference>
<protein>
    <submittedName>
        <fullName evidence="1">Uncharacterized protein</fullName>
    </submittedName>
</protein>
<organism evidence="1 2">
    <name type="scientific">Trifolium medium</name>
    <dbReference type="NCBI Taxonomy" id="97028"/>
    <lineage>
        <taxon>Eukaryota</taxon>
        <taxon>Viridiplantae</taxon>
        <taxon>Streptophyta</taxon>
        <taxon>Embryophyta</taxon>
        <taxon>Tracheophyta</taxon>
        <taxon>Spermatophyta</taxon>
        <taxon>Magnoliopsida</taxon>
        <taxon>eudicotyledons</taxon>
        <taxon>Gunneridae</taxon>
        <taxon>Pentapetalae</taxon>
        <taxon>rosids</taxon>
        <taxon>fabids</taxon>
        <taxon>Fabales</taxon>
        <taxon>Fabaceae</taxon>
        <taxon>Papilionoideae</taxon>
        <taxon>50 kb inversion clade</taxon>
        <taxon>NPAAA clade</taxon>
        <taxon>Hologalegina</taxon>
        <taxon>IRL clade</taxon>
        <taxon>Trifolieae</taxon>
        <taxon>Trifolium</taxon>
    </lineage>
</organism>
<name>A0A392TMI0_9FABA</name>
<keyword evidence="2" id="KW-1185">Reference proteome</keyword>
<comment type="caution">
    <text evidence="1">The sequence shown here is derived from an EMBL/GenBank/DDBJ whole genome shotgun (WGS) entry which is preliminary data.</text>
</comment>
<evidence type="ECO:0000313" key="1">
    <source>
        <dbReference type="EMBL" id="MCI62381.1"/>
    </source>
</evidence>